<feature type="domain" description="NTF2-like" evidence="2">
    <location>
        <begin position="24"/>
        <end position="130"/>
    </location>
</feature>
<feature type="signal peptide" evidence="1">
    <location>
        <begin position="1"/>
        <end position="19"/>
    </location>
</feature>
<gene>
    <name evidence="3" type="ORF">CAMP_LOCUS2873</name>
</gene>
<keyword evidence="4" id="KW-1185">Reference proteome</keyword>
<dbReference type="AlphaFoldDB" id="A0A9P1I8I4"/>
<name>A0A9P1I8I4_9PELO</name>
<feature type="chain" id="PRO_5040121585" description="NTF2-like domain-containing protein" evidence="1">
    <location>
        <begin position="20"/>
        <end position="138"/>
    </location>
</feature>
<evidence type="ECO:0000313" key="3">
    <source>
        <dbReference type="EMBL" id="CAI5440236.1"/>
    </source>
</evidence>
<dbReference type="Pfam" id="PF26530">
    <property type="entry name" value="NTF2_3"/>
    <property type="match status" value="1"/>
</dbReference>
<sequence>MMIFAIFLAVFLISPSIQADDPKQLAQHFLDNFLKAAKTNDTKLFLSLLDTSFVIHICGISLTYDQLKTHDVTEIDPVKKGETVELVKAVIEKEILDFVARIHHGKMEFDMEFQSKKFGNDWKLIEMHVLGGTCPKPK</sequence>
<evidence type="ECO:0000313" key="4">
    <source>
        <dbReference type="Proteomes" id="UP001152747"/>
    </source>
</evidence>
<evidence type="ECO:0000256" key="1">
    <source>
        <dbReference type="SAM" id="SignalP"/>
    </source>
</evidence>
<accession>A0A9P1I8I4</accession>
<dbReference type="EMBL" id="CANHGI010000001">
    <property type="protein sequence ID" value="CAI5440236.1"/>
    <property type="molecule type" value="Genomic_DNA"/>
</dbReference>
<proteinExistence type="predicted"/>
<comment type="caution">
    <text evidence="3">The sequence shown here is derived from an EMBL/GenBank/DDBJ whole genome shotgun (WGS) entry which is preliminary data.</text>
</comment>
<dbReference type="InterPro" id="IPR058721">
    <property type="entry name" value="NTF2_3"/>
</dbReference>
<organism evidence="3 4">
    <name type="scientific">Caenorhabditis angaria</name>
    <dbReference type="NCBI Taxonomy" id="860376"/>
    <lineage>
        <taxon>Eukaryota</taxon>
        <taxon>Metazoa</taxon>
        <taxon>Ecdysozoa</taxon>
        <taxon>Nematoda</taxon>
        <taxon>Chromadorea</taxon>
        <taxon>Rhabditida</taxon>
        <taxon>Rhabditina</taxon>
        <taxon>Rhabditomorpha</taxon>
        <taxon>Rhabditoidea</taxon>
        <taxon>Rhabditidae</taxon>
        <taxon>Peloderinae</taxon>
        <taxon>Caenorhabditis</taxon>
    </lineage>
</organism>
<protein>
    <recommendedName>
        <fullName evidence="2">NTF2-like domain-containing protein</fullName>
    </recommendedName>
</protein>
<reference evidence="3" key="1">
    <citation type="submission" date="2022-11" db="EMBL/GenBank/DDBJ databases">
        <authorList>
            <person name="Kikuchi T."/>
        </authorList>
    </citation>
    <scope>NUCLEOTIDE SEQUENCE</scope>
    <source>
        <strain evidence="3">PS1010</strain>
    </source>
</reference>
<evidence type="ECO:0000259" key="2">
    <source>
        <dbReference type="Pfam" id="PF26530"/>
    </source>
</evidence>
<keyword evidence="1" id="KW-0732">Signal</keyword>
<dbReference type="Proteomes" id="UP001152747">
    <property type="component" value="Unassembled WGS sequence"/>
</dbReference>